<gene>
    <name evidence="2" type="ORF">SNA_11140</name>
</gene>
<dbReference type="Proteomes" id="UP000032458">
    <property type="component" value="Unassembled WGS sequence"/>
</dbReference>
<evidence type="ECO:0000313" key="3">
    <source>
        <dbReference type="Proteomes" id="UP000032458"/>
    </source>
</evidence>
<protein>
    <recommendedName>
        <fullName evidence="4">Regulatory protein</fullName>
    </recommendedName>
</protein>
<dbReference type="AlphaFoldDB" id="A0A0D7CPZ1"/>
<keyword evidence="3" id="KW-1185">Reference proteome</keyword>
<feature type="region of interest" description="Disordered" evidence="1">
    <location>
        <begin position="98"/>
        <end position="124"/>
    </location>
</feature>
<proteinExistence type="predicted"/>
<evidence type="ECO:0000256" key="1">
    <source>
        <dbReference type="SAM" id="MobiDB-lite"/>
    </source>
</evidence>
<organism evidence="2 3">
    <name type="scientific">Streptomyces natalensis ATCC 27448</name>
    <dbReference type="NCBI Taxonomy" id="1240678"/>
    <lineage>
        <taxon>Bacteria</taxon>
        <taxon>Bacillati</taxon>
        <taxon>Actinomycetota</taxon>
        <taxon>Actinomycetes</taxon>
        <taxon>Kitasatosporales</taxon>
        <taxon>Streptomycetaceae</taxon>
        <taxon>Streptomyces</taxon>
    </lineage>
</organism>
<accession>A0A0D7CPZ1</accession>
<evidence type="ECO:0008006" key="4">
    <source>
        <dbReference type="Google" id="ProtNLM"/>
    </source>
</evidence>
<sequence>MQTMPIDVGRLGTFLCVVPPEPRANPETGELRKDRDGNPIYVVGVAVRQADRRRADVIDISVPAEPQGIAEGMPVLVNHLVATYWQIGDRSGIAFRASTITPAGPPAGPSASSSGNRGKSGGDA</sequence>
<comment type="caution">
    <text evidence="2">The sequence shown here is derived from an EMBL/GenBank/DDBJ whole genome shotgun (WGS) entry which is preliminary data.</text>
</comment>
<reference evidence="2 3" key="1">
    <citation type="submission" date="2014-09" db="EMBL/GenBank/DDBJ databases">
        <title>Draft genome sequence of Streptomyces natalensis ATCC 27448, producer of the antifungal pimaricin.</title>
        <authorList>
            <person name="Mendes M.V."/>
            <person name="Beites T."/>
            <person name="Pires S."/>
            <person name="Santos C.L."/>
            <person name="Moradas-Ferreira P."/>
        </authorList>
    </citation>
    <scope>NUCLEOTIDE SEQUENCE [LARGE SCALE GENOMIC DNA]</scope>
    <source>
        <strain evidence="2 3">ATCC 27448</strain>
    </source>
</reference>
<dbReference type="EMBL" id="JRKI01000015">
    <property type="protein sequence ID" value="KIZ17935.1"/>
    <property type="molecule type" value="Genomic_DNA"/>
</dbReference>
<dbReference type="PATRIC" id="fig|1240678.4.peg.2337"/>
<name>A0A0D7CPZ1_9ACTN</name>
<evidence type="ECO:0000313" key="2">
    <source>
        <dbReference type="EMBL" id="KIZ17935.1"/>
    </source>
</evidence>